<evidence type="ECO:0000256" key="11">
    <source>
        <dbReference type="ARBA" id="ARBA00023180"/>
    </source>
</evidence>
<dbReference type="OrthoDB" id="6252479at2759"/>
<evidence type="ECO:0000256" key="10">
    <source>
        <dbReference type="ARBA" id="ARBA00023136"/>
    </source>
</evidence>
<dbReference type="Pfam" id="PF16492">
    <property type="entry name" value="Cadherin_C_2"/>
    <property type="match status" value="1"/>
</dbReference>
<keyword evidence="17" id="KW-1185">Reference proteome</keyword>
<dbReference type="PANTHER" id="PTHR24028:SF296">
    <property type="entry name" value="PROTOCADHERIN 1 GAMMA 11 PRECURSOR-RELATED"/>
    <property type="match status" value="1"/>
</dbReference>
<keyword evidence="10 14" id="KW-0472">Membrane</keyword>
<dbReference type="AlphaFoldDB" id="A0A8C9UZM5"/>
<evidence type="ECO:0000256" key="7">
    <source>
        <dbReference type="ARBA" id="ARBA00022837"/>
    </source>
</evidence>
<keyword evidence="4 14" id="KW-0812">Transmembrane</keyword>
<dbReference type="InterPro" id="IPR013164">
    <property type="entry name" value="Cadherin_N"/>
</dbReference>
<dbReference type="GeneTree" id="ENSGT00940000164468"/>
<feature type="domain" description="Cadherin" evidence="15">
    <location>
        <begin position="567"/>
        <end position="664"/>
    </location>
</feature>
<name>A0A8C9UZM5_SCLFO</name>
<evidence type="ECO:0000256" key="5">
    <source>
        <dbReference type="ARBA" id="ARBA00022729"/>
    </source>
</evidence>
<keyword evidence="9 14" id="KW-1133">Transmembrane helix</keyword>
<feature type="region of interest" description="Disordered" evidence="13">
    <location>
        <begin position="812"/>
        <end position="853"/>
    </location>
</feature>
<dbReference type="Pfam" id="PF08266">
    <property type="entry name" value="Cadherin_2"/>
    <property type="match status" value="1"/>
</dbReference>
<evidence type="ECO:0000313" key="16">
    <source>
        <dbReference type="Ensembl" id="ENSSFOP00015009287.2"/>
    </source>
</evidence>
<evidence type="ECO:0000256" key="12">
    <source>
        <dbReference type="PROSITE-ProRule" id="PRU00043"/>
    </source>
</evidence>
<sequence length="883" mass="97697">TAFNNHNTAEEKKMALRKKCLRYSIPEEMAKGSVIGNVAADLGIDIKRLKSGRARVVTGDNTRYVDLVTDKGTLVVNERIDRELLCSEIATCSFSFEIILENPIHLYGVNIEITDVNDHAPIFPKEETYIEISEATLQGARFLLDSAYDPDVGANSIQSYTLRPTDNFVLKQEMRPDGNKYIEMMLQSPVDREKQEELSLILTATDGGHPQRSGVMKINIKVLDANDNAPVFNQKLYRASVPENSSKGTLVTKVSATDGDIGANGDVRYTLRQKAETSNGVFEIDEISGEIFVREIIDFEKIKKYEINVEARDYGGFTDSCAVIIDIIDVNDNTPLITLTSFTNPVSEDALPGTTIAVINVKDLDSGENGQVSCFTSANSPFVIRSSFKNYFTLQTTEQLDRETQSEYNITITATDEGSPSLSSNKTLHIRVSDVNDNPPLFEKQSYTAFVVENSSPGTSILAVRATDADCCQNARVSYVLEDSDVNGVPASSFVSLNSETGIVYAVRSFDYEQLRGFQISVRAHDGGSPPLSGNATVHIVIQDQNDNAPQVLYPVQTGGSLVAEMVPRSADVGYLVTKVVAVDVDSGQNAWLSYKLLKTTERGLFDVGLQNGEIRTVRQVSDKDPVKQKLTVVVEDNGHPSRSATVSVNVVVADSFPEVLSEFSDFTHSTDYNDNLTFYLVLALASVSFLFISSLVVIISLKIYRWRQSRIYFQSNLPVIPYYPPHYADAGTGTLQHVYNYEVCMTTDSRKSDCKFVSQSVLMMDPSVEIMKHGQRDRSNLDDADLSDQVREILLLDTSFVFLSFHEPEPNPTIQGKRLEGEGTHAGWDANPSQGTPSGTQTPDPPESRTQSNLLQQCTPLYLNISLHLNFTAQLYICFKTF</sequence>
<evidence type="ECO:0000256" key="6">
    <source>
        <dbReference type="ARBA" id="ARBA00022737"/>
    </source>
</evidence>
<feature type="domain" description="Cadherin" evidence="15">
    <location>
        <begin position="124"/>
        <end position="232"/>
    </location>
</feature>
<dbReference type="PRINTS" id="PR00205">
    <property type="entry name" value="CADHERIN"/>
</dbReference>
<protein>
    <recommendedName>
        <fullName evidence="15">Cadherin domain-containing protein</fullName>
    </recommendedName>
</protein>
<dbReference type="PANTHER" id="PTHR24028">
    <property type="entry name" value="CADHERIN-87A"/>
    <property type="match status" value="1"/>
</dbReference>
<keyword evidence="3" id="KW-1003">Cell membrane</keyword>
<organism evidence="16 17">
    <name type="scientific">Scleropages formosus</name>
    <name type="common">Asian bonytongue</name>
    <name type="synonym">Osteoglossum formosum</name>
    <dbReference type="NCBI Taxonomy" id="113540"/>
    <lineage>
        <taxon>Eukaryota</taxon>
        <taxon>Metazoa</taxon>
        <taxon>Chordata</taxon>
        <taxon>Craniata</taxon>
        <taxon>Vertebrata</taxon>
        <taxon>Euteleostomi</taxon>
        <taxon>Actinopterygii</taxon>
        <taxon>Neopterygii</taxon>
        <taxon>Teleostei</taxon>
        <taxon>Osteoglossocephala</taxon>
        <taxon>Osteoglossomorpha</taxon>
        <taxon>Osteoglossiformes</taxon>
        <taxon>Osteoglossidae</taxon>
        <taxon>Scleropages</taxon>
    </lineage>
</organism>
<keyword evidence="5" id="KW-0732">Signal</keyword>
<evidence type="ECO:0000256" key="1">
    <source>
        <dbReference type="ARBA" id="ARBA00003436"/>
    </source>
</evidence>
<dbReference type="InterPro" id="IPR050174">
    <property type="entry name" value="Protocadherin/Cadherin-CA"/>
</dbReference>
<feature type="transmembrane region" description="Helical" evidence="14">
    <location>
        <begin position="677"/>
        <end position="702"/>
    </location>
</feature>
<evidence type="ECO:0000256" key="3">
    <source>
        <dbReference type="ARBA" id="ARBA00022475"/>
    </source>
</evidence>
<dbReference type="FunFam" id="2.60.40.60:FF:000007">
    <property type="entry name" value="Protocadherin alpha 2"/>
    <property type="match status" value="1"/>
</dbReference>
<dbReference type="FunFam" id="2.60.40.60:FF:000006">
    <property type="entry name" value="Protocadherin alpha 2"/>
    <property type="match status" value="1"/>
</dbReference>
<dbReference type="CDD" id="cd11304">
    <property type="entry name" value="Cadherin_repeat"/>
    <property type="match status" value="6"/>
</dbReference>
<dbReference type="GO" id="GO:0005509">
    <property type="term" value="F:calcium ion binding"/>
    <property type="evidence" value="ECO:0007669"/>
    <property type="project" value="UniProtKB-UniRule"/>
</dbReference>
<evidence type="ECO:0000256" key="9">
    <source>
        <dbReference type="ARBA" id="ARBA00022989"/>
    </source>
</evidence>
<dbReference type="GO" id="GO:0007156">
    <property type="term" value="P:homophilic cell adhesion via plasma membrane adhesion molecules"/>
    <property type="evidence" value="ECO:0007669"/>
    <property type="project" value="InterPro"/>
</dbReference>
<dbReference type="FunFam" id="2.60.40.60:FF:000002">
    <property type="entry name" value="Protocadherin alpha 2"/>
    <property type="match status" value="1"/>
</dbReference>
<dbReference type="InterPro" id="IPR015919">
    <property type="entry name" value="Cadherin-like_sf"/>
</dbReference>
<evidence type="ECO:0000259" key="15">
    <source>
        <dbReference type="PROSITE" id="PS50268"/>
    </source>
</evidence>
<feature type="compositionally biased region" description="Polar residues" evidence="13">
    <location>
        <begin position="832"/>
        <end position="853"/>
    </location>
</feature>
<comment type="subcellular location">
    <subcellularLocation>
        <location evidence="2">Cell membrane</location>
        <topology evidence="2">Single-pass type I membrane protein</topology>
    </subcellularLocation>
</comment>
<proteinExistence type="predicted"/>
<dbReference type="Ensembl" id="ENSSFOT00015009416.2">
    <property type="protein sequence ID" value="ENSSFOP00015009287.2"/>
    <property type="gene ID" value="ENSSFOG00015006037.2"/>
</dbReference>
<dbReference type="Proteomes" id="UP000694397">
    <property type="component" value="Chromosome 4"/>
</dbReference>
<reference evidence="16" key="3">
    <citation type="submission" date="2025-09" db="UniProtKB">
        <authorList>
            <consortium name="Ensembl"/>
        </authorList>
    </citation>
    <scope>IDENTIFICATION</scope>
</reference>
<dbReference type="SMART" id="SM00112">
    <property type="entry name" value="CA"/>
    <property type="match status" value="5"/>
</dbReference>
<dbReference type="FunFam" id="2.60.40.60:FF:000129">
    <property type="entry name" value="protocadherin alpha-C2 isoform X1"/>
    <property type="match status" value="1"/>
</dbReference>
<evidence type="ECO:0000313" key="17">
    <source>
        <dbReference type="Proteomes" id="UP000694397"/>
    </source>
</evidence>
<dbReference type="GO" id="GO:0005886">
    <property type="term" value="C:plasma membrane"/>
    <property type="evidence" value="ECO:0007669"/>
    <property type="project" value="UniProtKB-SubCell"/>
</dbReference>
<dbReference type="PROSITE" id="PS50268">
    <property type="entry name" value="CADHERIN_2"/>
    <property type="match status" value="6"/>
</dbReference>
<dbReference type="FunFam" id="2.60.40.60:FF:000001">
    <property type="entry name" value="Protocadherin alpha 2"/>
    <property type="match status" value="1"/>
</dbReference>
<keyword evidence="6" id="KW-0677">Repeat</keyword>
<dbReference type="InterPro" id="IPR002126">
    <property type="entry name" value="Cadherin-like_dom"/>
</dbReference>
<reference evidence="16 17" key="1">
    <citation type="submission" date="2019-04" db="EMBL/GenBank/DDBJ databases">
        <authorList>
            <consortium name="Wellcome Sanger Institute Data Sharing"/>
        </authorList>
    </citation>
    <scope>NUCLEOTIDE SEQUENCE [LARGE SCALE GENOMIC DNA]</scope>
</reference>
<evidence type="ECO:0000256" key="4">
    <source>
        <dbReference type="ARBA" id="ARBA00022692"/>
    </source>
</evidence>
<dbReference type="InterPro" id="IPR020894">
    <property type="entry name" value="Cadherin_CS"/>
</dbReference>
<feature type="domain" description="Cadherin" evidence="15">
    <location>
        <begin position="338"/>
        <end position="442"/>
    </location>
</feature>
<evidence type="ECO:0000256" key="2">
    <source>
        <dbReference type="ARBA" id="ARBA00004251"/>
    </source>
</evidence>
<accession>A0A8C9UZM5</accession>
<dbReference type="InterPro" id="IPR032455">
    <property type="entry name" value="Cadherin_C"/>
</dbReference>
<reference evidence="16" key="2">
    <citation type="submission" date="2025-08" db="UniProtKB">
        <authorList>
            <consortium name="Ensembl"/>
        </authorList>
    </citation>
    <scope>IDENTIFICATION</scope>
</reference>
<keyword evidence="7 12" id="KW-0106">Calcium</keyword>
<dbReference type="Gene3D" id="2.60.40.60">
    <property type="entry name" value="Cadherins"/>
    <property type="match status" value="6"/>
</dbReference>
<keyword evidence="11" id="KW-0325">Glycoprotein</keyword>
<dbReference type="GO" id="GO:0009653">
    <property type="term" value="P:anatomical structure morphogenesis"/>
    <property type="evidence" value="ECO:0007669"/>
    <property type="project" value="UniProtKB-ARBA"/>
</dbReference>
<dbReference type="SUPFAM" id="SSF49313">
    <property type="entry name" value="Cadherin-like"/>
    <property type="match status" value="6"/>
</dbReference>
<keyword evidence="8" id="KW-0130">Cell adhesion</keyword>
<feature type="domain" description="Cadherin" evidence="15">
    <location>
        <begin position="65"/>
        <end position="123"/>
    </location>
</feature>
<dbReference type="Pfam" id="PF00028">
    <property type="entry name" value="Cadherin"/>
    <property type="match status" value="5"/>
</dbReference>
<comment type="function">
    <text evidence="1">Potential calcium-dependent cell-adhesion protein. May be involved in the establishment and maintenance of specific neuronal connections in the brain.</text>
</comment>
<dbReference type="PROSITE" id="PS00232">
    <property type="entry name" value="CADHERIN_1"/>
    <property type="match status" value="3"/>
</dbReference>
<feature type="domain" description="Cadherin" evidence="15">
    <location>
        <begin position="233"/>
        <end position="337"/>
    </location>
</feature>
<evidence type="ECO:0000256" key="13">
    <source>
        <dbReference type="SAM" id="MobiDB-lite"/>
    </source>
</evidence>
<feature type="domain" description="Cadherin" evidence="15">
    <location>
        <begin position="443"/>
        <end position="552"/>
    </location>
</feature>
<dbReference type="FunFam" id="2.60.40.60:FF:000004">
    <property type="entry name" value="Protocadherin 1 gamma 2"/>
    <property type="match status" value="1"/>
</dbReference>
<evidence type="ECO:0000256" key="8">
    <source>
        <dbReference type="ARBA" id="ARBA00022889"/>
    </source>
</evidence>
<evidence type="ECO:0000256" key="14">
    <source>
        <dbReference type="SAM" id="Phobius"/>
    </source>
</evidence>